<organism evidence="2 3">
    <name type="scientific">Roseicella aquatilis</name>
    <dbReference type="NCBI Taxonomy" id="2527868"/>
    <lineage>
        <taxon>Bacteria</taxon>
        <taxon>Pseudomonadati</taxon>
        <taxon>Pseudomonadota</taxon>
        <taxon>Alphaproteobacteria</taxon>
        <taxon>Acetobacterales</taxon>
        <taxon>Roseomonadaceae</taxon>
        <taxon>Roseicella</taxon>
    </lineage>
</organism>
<feature type="signal peptide" evidence="1">
    <location>
        <begin position="1"/>
        <end position="21"/>
    </location>
</feature>
<keyword evidence="1" id="KW-0732">Signal</keyword>
<sequence length="44" mass="4780">MRRIALLAALFLAACSQPREAPSCSGTPFQLNVGLWHPAAEDLR</sequence>
<evidence type="ECO:0000313" key="2">
    <source>
        <dbReference type="EMBL" id="TCZ55820.1"/>
    </source>
</evidence>
<evidence type="ECO:0000313" key="3">
    <source>
        <dbReference type="Proteomes" id="UP000295023"/>
    </source>
</evidence>
<keyword evidence="3" id="KW-1185">Reference proteome</keyword>
<feature type="chain" id="PRO_5020500725" evidence="1">
    <location>
        <begin position="22"/>
        <end position="44"/>
    </location>
</feature>
<accession>A0A4R4D637</accession>
<gene>
    <name evidence="2" type="ORF">EXY23_20895</name>
</gene>
<dbReference type="AlphaFoldDB" id="A0A4R4D637"/>
<name>A0A4R4D637_9PROT</name>
<dbReference type="EMBL" id="SKBM01000025">
    <property type="protein sequence ID" value="TCZ55820.1"/>
    <property type="molecule type" value="Genomic_DNA"/>
</dbReference>
<dbReference type="Pfam" id="PF17413">
    <property type="entry name" value="VirB7"/>
    <property type="match status" value="1"/>
</dbReference>
<proteinExistence type="predicted"/>
<dbReference type="PROSITE" id="PS51257">
    <property type="entry name" value="PROKAR_LIPOPROTEIN"/>
    <property type="match status" value="1"/>
</dbReference>
<reference evidence="2 3" key="1">
    <citation type="submission" date="2019-03" db="EMBL/GenBank/DDBJ databases">
        <title>Paracraurococcus aquatilis NE82 genome sequence.</title>
        <authorList>
            <person name="Zhao Y."/>
            <person name="Du Z."/>
        </authorList>
    </citation>
    <scope>NUCLEOTIDE SEQUENCE [LARGE SCALE GENOMIC DNA]</scope>
    <source>
        <strain evidence="2 3">NE82</strain>
    </source>
</reference>
<evidence type="ECO:0000256" key="1">
    <source>
        <dbReference type="SAM" id="SignalP"/>
    </source>
</evidence>
<dbReference type="OrthoDB" id="7284987at2"/>
<dbReference type="InterPro" id="IPR035545">
    <property type="entry name" value="VirB7"/>
</dbReference>
<comment type="caution">
    <text evidence="2">The sequence shown here is derived from an EMBL/GenBank/DDBJ whole genome shotgun (WGS) entry which is preliminary data.</text>
</comment>
<dbReference type="Proteomes" id="UP000295023">
    <property type="component" value="Unassembled WGS sequence"/>
</dbReference>
<protein>
    <submittedName>
        <fullName evidence="2">Type IV secretion system protein VirB7</fullName>
    </submittedName>
</protein>